<comment type="similarity">
    <text evidence="1">Belongs to the CPA3 antiporters (TC 2.A.63) subunit G family.</text>
</comment>
<feature type="transmembrane region" description="Helical" evidence="3">
    <location>
        <begin position="61"/>
        <end position="82"/>
    </location>
</feature>
<dbReference type="EMBL" id="QPJC01000018">
    <property type="protein sequence ID" value="RCW39131.1"/>
    <property type="molecule type" value="Genomic_DNA"/>
</dbReference>
<name>A0A368VJG0_9ACTN</name>
<feature type="transmembrane region" description="Helical" evidence="3">
    <location>
        <begin position="6"/>
        <end position="26"/>
    </location>
</feature>
<feature type="region of interest" description="Disordered" evidence="2">
    <location>
        <begin position="106"/>
        <end position="133"/>
    </location>
</feature>
<dbReference type="OrthoDB" id="3214257at2"/>
<evidence type="ECO:0000313" key="4">
    <source>
        <dbReference type="EMBL" id="RCW39131.1"/>
    </source>
</evidence>
<comment type="caution">
    <text evidence="4">The sequence shown here is derived from an EMBL/GenBank/DDBJ whole genome shotgun (WGS) entry which is preliminary data.</text>
</comment>
<dbReference type="PANTHER" id="PTHR34703">
    <property type="entry name" value="ANTIPORTER SUBUNIT MNHG2-RELATED"/>
    <property type="match status" value="1"/>
</dbReference>
<organism evidence="4 5">
    <name type="scientific">Halopolyspora algeriensis</name>
    <dbReference type="NCBI Taxonomy" id="1500506"/>
    <lineage>
        <taxon>Bacteria</taxon>
        <taxon>Bacillati</taxon>
        <taxon>Actinomycetota</taxon>
        <taxon>Actinomycetes</taxon>
        <taxon>Actinomycetes incertae sedis</taxon>
        <taxon>Halopolyspora</taxon>
    </lineage>
</organism>
<dbReference type="GO" id="GO:0015385">
    <property type="term" value="F:sodium:proton antiporter activity"/>
    <property type="evidence" value="ECO:0007669"/>
    <property type="project" value="TreeGrafter"/>
</dbReference>
<evidence type="ECO:0000313" key="5">
    <source>
        <dbReference type="Proteomes" id="UP000253495"/>
    </source>
</evidence>
<dbReference type="RefSeq" id="WP_114454898.1">
    <property type="nucleotide sequence ID" value="NZ_QPJC01000018.1"/>
</dbReference>
<dbReference type="Proteomes" id="UP000253495">
    <property type="component" value="Unassembled WGS sequence"/>
</dbReference>
<dbReference type="NCBIfam" id="TIGR01300">
    <property type="entry name" value="CPA3_mnhG_phaG"/>
    <property type="match status" value="1"/>
</dbReference>
<gene>
    <name evidence="4" type="ORF">DFQ14_11823</name>
</gene>
<dbReference type="Pfam" id="PF03334">
    <property type="entry name" value="PhaG_MnhG_YufB"/>
    <property type="match status" value="1"/>
</dbReference>
<evidence type="ECO:0000256" key="3">
    <source>
        <dbReference type="SAM" id="Phobius"/>
    </source>
</evidence>
<keyword evidence="3" id="KW-0812">Transmembrane</keyword>
<dbReference type="AlphaFoldDB" id="A0A368VJG0"/>
<protein>
    <submittedName>
        <fullName evidence="4">Multicomponent Na+:H+ antiporter subunit G</fullName>
    </submittedName>
</protein>
<reference evidence="4 5" key="1">
    <citation type="submission" date="2018-07" db="EMBL/GenBank/DDBJ databases">
        <title>Genomic Encyclopedia of Type Strains, Phase III (KMG-III): the genomes of soil and plant-associated and newly described type strains.</title>
        <authorList>
            <person name="Whitman W."/>
        </authorList>
    </citation>
    <scope>NUCLEOTIDE SEQUENCE [LARGE SCALE GENOMIC DNA]</scope>
    <source>
        <strain evidence="4 5">CECT 8575</strain>
    </source>
</reference>
<sequence>MTWIGTGIATLGALLCLVAAIGLLRLHDALSRLAVTTKASTLGLLFSMIGVAVLFPEIDAVVKAAATLAFLMLVTPISGHLIGRAAYRAGLTGTLRVDELAEAEARAHHGGDGGTGTALRYGSEDDVTDDMED</sequence>
<keyword evidence="3" id="KW-0472">Membrane</keyword>
<feature type="transmembrane region" description="Helical" evidence="3">
    <location>
        <begin position="33"/>
        <end position="55"/>
    </location>
</feature>
<dbReference type="InterPro" id="IPR005133">
    <property type="entry name" value="PhaG_MnhG_YufB"/>
</dbReference>
<feature type="compositionally biased region" description="Acidic residues" evidence="2">
    <location>
        <begin position="124"/>
        <end position="133"/>
    </location>
</feature>
<accession>A0A368VJG0</accession>
<keyword evidence="5" id="KW-1185">Reference proteome</keyword>
<proteinExistence type="inferred from homology"/>
<evidence type="ECO:0000256" key="1">
    <source>
        <dbReference type="ARBA" id="ARBA00008404"/>
    </source>
</evidence>
<evidence type="ECO:0000256" key="2">
    <source>
        <dbReference type="SAM" id="MobiDB-lite"/>
    </source>
</evidence>
<keyword evidence="3" id="KW-1133">Transmembrane helix</keyword>
<dbReference type="PANTHER" id="PTHR34703:SF1">
    <property type="entry name" value="ANTIPORTER SUBUNIT MNHG2-RELATED"/>
    <property type="match status" value="1"/>
</dbReference>